<organism evidence="1 2">
    <name type="scientific">Hymenobacter tibetensis</name>
    <dbReference type="NCBI Taxonomy" id="497967"/>
    <lineage>
        <taxon>Bacteria</taxon>
        <taxon>Pseudomonadati</taxon>
        <taxon>Bacteroidota</taxon>
        <taxon>Cytophagia</taxon>
        <taxon>Cytophagales</taxon>
        <taxon>Hymenobacteraceae</taxon>
        <taxon>Hymenobacter</taxon>
    </lineage>
</organism>
<reference evidence="1 2" key="1">
    <citation type="submission" date="2022-03" db="EMBL/GenBank/DDBJ databases">
        <title>Hymenobactersp. isolated from the air.</title>
        <authorList>
            <person name="Won M."/>
            <person name="Kwon S.-W."/>
        </authorList>
    </citation>
    <scope>NUCLEOTIDE SEQUENCE [LARGE SCALE GENOMIC DNA]</scope>
    <source>
        <strain evidence="1 2">KACC 21982</strain>
    </source>
</reference>
<dbReference type="EMBL" id="CP094669">
    <property type="protein sequence ID" value="UOG76145.1"/>
    <property type="molecule type" value="Genomic_DNA"/>
</dbReference>
<sequence length="120" mass="13745">MQTTFRRLAWLPLLLACSCTETVKEQVANPEIGDVYVVQFQPQGTTTTRYFFYHLYRVTPDSAYLHPARQDSPTAEADLRQLAFEPSPTTIGYTRAQLLELLQEQPGDVTKSRLVQVRRP</sequence>
<accession>A0ABY4D1B3</accession>
<evidence type="ECO:0000313" key="1">
    <source>
        <dbReference type="EMBL" id="UOG76145.1"/>
    </source>
</evidence>
<proteinExistence type="predicted"/>
<name>A0ABY4D1B3_9BACT</name>
<evidence type="ECO:0000313" key="2">
    <source>
        <dbReference type="Proteomes" id="UP000831113"/>
    </source>
</evidence>
<gene>
    <name evidence="1" type="ORF">MTX78_05990</name>
</gene>
<dbReference type="Proteomes" id="UP000831113">
    <property type="component" value="Chromosome"/>
</dbReference>
<protein>
    <submittedName>
        <fullName evidence="1">Uncharacterized protein</fullName>
    </submittedName>
</protein>
<dbReference type="PROSITE" id="PS51257">
    <property type="entry name" value="PROKAR_LIPOPROTEIN"/>
    <property type="match status" value="1"/>
</dbReference>
<dbReference type="RefSeq" id="WP_243800791.1">
    <property type="nucleotide sequence ID" value="NZ_CP094669.1"/>
</dbReference>
<keyword evidence="2" id="KW-1185">Reference proteome</keyword>